<dbReference type="GeneID" id="64978191"/>
<evidence type="ECO:0000313" key="3">
    <source>
        <dbReference type="Proteomes" id="UP000654913"/>
    </source>
</evidence>
<proteinExistence type="predicted"/>
<dbReference type="AlphaFoldDB" id="A0A7R8AQF5"/>
<evidence type="ECO:0000313" key="2">
    <source>
        <dbReference type="EMBL" id="BCS28194.1"/>
    </source>
</evidence>
<organism evidence="2 3">
    <name type="scientific">Aspergillus puulaauensis</name>
    <dbReference type="NCBI Taxonomy" id="1220207"/>
    <lineage>
        <taxon>Eukaryota</taxon>
        <taxon>Fungi</taxon>
        <taxon>Dikarya</taxon>
        <taxon>Ascomycota</taxon>
        <taxon>Pezizomycotina</taxon>
        <taxon>Eurotiomycetes</taxon>
        <taxon>Eurotiomycetidae</taxon>
        <taxon>Eurotiales</taxon>
        <taxon>Aspergillaceae</taxon>
        <taxon>Aspergillus</taxon>
    </lineage>
</organism>
<dbReference type="EMBL" id="AP024448">
    <property type="protein sequence ID" value="BCS28194.1"/>
    <property type="molecule type" value="Genomic_DNA"/>
</dbReference>
<sequence>MDVHVVSKSNNSQHATFSLPTPSSQENPPLKPSSVRVRATLLGLTSNNLSYARGGTRLHWWDAYPVPPTSPAPYNDSSEWGIVPAWGLASVTDSSIPDLPAGTTLYGFWPTSALPVDLELRPAEAEAGAGVRGHWREVSSRRSSLMALYNRYRVFETGGKDLEEFGWDVTVGAIMMAGYVLSEYVFTPDPVNHPPVHPLTESEEWTVEDADLSKTVFVSLAASTKTARTVAYNFFCRPRNTGPLAFLQVTSKPKDILEAAEKFIPQFPVGAIAYEDVVSSGRWIARLRPERVVVADFGARDGALDGLVKSIESTPELQSIKVTVLAVGNQQKVYTPEELQASQEHFVSLNKLQMNTSPIQETAARHRGLGLYHEELQKRWDHWLKNRECAAPDLSLVWGRGIVGTEGMEGGWEALCQSKVRPSEALVYRV</sequence>
<keyword evidence="3" id="KW-1185">Reference proteome</keyword>
<dbReference type="Pfam" id="PF11017">
    <property type="entry name" value="DUF2855"/>
    <property type="match status" value="1"/>
</dbReference>
<gene>
    <name evidence="2" type="ORF">APUU_61242S</name>
</gene>
<reference evidence="2" key="2">
    <citation type="submission" date="2021-02" db="EMBL/GenBank/DDBJ databases">
        <title>Aspergillus puulaauensis MK2 genome sequence.</title>
        <authorList>
            <person name="Futagami T."/>
            <person name="Mori K."/>
            <person name="Kadooka C."/>
            <person name="Tanaka T."/>
        </authorList>
    </citation>
    <scope>NUCLEOTIDE SEQUENCE</scope>
    <source>
        <strain evidence="2">MK2</strain>
    </source>
</reference>
<feature type="region of interest" description="Disordered" evidence="1">
    <location>
        <begin position="1"/>
        <end position="32"/>
    </location>
</feature>
<dbReference type="Proteomes" id="UP000654913">
    <property type="component" value="Chromosome 6"/>
</dbReference>
<dbReference type="InterPro" id="IPR021276">
    <property type="entry name" value="DUF2855"/>
</dbReference>
<dbReference type="RefSeq" id="XP_041560380.1">
    <property type="nucleotide sequence ID" value="XM_041694563.1"/>
</dbReference>
<evidence type="ECO:0000256" key="1">
    <source>
        <dbReference type="SAM" id="MobiDB-lite"/>
    </source>
</evidence>
<name>A0A7R8AQF5_9EURO</name>
<accession>A0A7R8AQF5</accession>
<dbReference type="OrthoDB" id="192702at2759"/>
<protein>
    <submittedName>
        <fullName evidence="2">Uncharacterized protein</fullName>
    </submittedName>
</protein>
<dbReference type="KEGG" id="apuu:APUU_61242S"/>
<feature type="compositionally biased region" description="Polar residues" evidence="1">
    <location>
        <begin position="7"/>
        <end position="27"/>
    </location>
</feature>
<reference evidence="2" key="1">
    <citation type="submission" date="2021-01" db="EMBL/GenBank/DDBJ databases">
        <authorList>
            <consortium name="Aspergillus puulaauensis MK2 genome sequencing consortium"/>
            <person name="Kazuki M."/>
            <person name="Futagami T."/>
        </authorList>
    </citation>
    <scope>NUCLEOTIDE SEQUENCE</scope>
    <source>
        <strain evidence="2">MK2</strain>
    </source>
</reference>